<dbReference type="KEGG" id="pdh:B9T62_03395"/>
<dbReference type="AlphaFoldDB" id="A0A2Z2KAT8"/>
<evidence type="ECO:0008006" key="3">
    <source>
        <dbReference type="Google" id="ProtNLM"/>
    </source>
</evidence>
<evidence type="ECO:0000313" key="1">
    <source>
        <dbReference type="EMBL" id="ASA19933.1"/>
    </source>
</evidence>
<reference evidence="1 2" key="1">
    <citation type="submission" date="2017-06" db="EMBL/GenBank/DDBJ databases">
        <title>Complete genome sequence of Paenibacillus donghaensis KCTC 13049T isolated from East Sea sediment, South Korea.</title>
        <authorList>
            <person name="Jung B.K."/>
            <person name="Hong S.-J."/>
            <person name="Shin J.-H."/>
        </authorList>
    </citation>
    <scope>NUCLEOTIDE SEQUENCE [LARGE SCALE GENOMIC DNA]</scope>
    <source>
        <strain evidence="1 2">KCTC 13049</strain>
    </source>
</reference>
<dbReference type="Proteomes" id="UP000249890">
    <property type="component" value="Chromosome"/>
</dbReference>
<gene>
    <name evidence="1" type="ORF">B9T62_03395</name>
</gene>
<keyword evidence="2" id="KW-1185">Reference proteome</keyword>
<protein>
    <recommendedName>
        <fullName evidence="3">Methyltransferase type 11 domain-containing protein</fullName>
    </recommendedName>
</protein>
<organism evidence="1 2">
    <name type="scientific">Paenibacillus donghaensis</name>
    <dbReference type="NCBI Taxonomy" id="414771"/>
    <lineage>
        <taxon>Bacteria</taxon>
        <taxon>Bacillati</taxon>
        <taxon>Bacillota</taxon>
        <taxon>Bacilli</taxon>
        <taxon>Bacillales</taxon>
        <taxon>Paenibacillaceae</taxon>
        <taxon>Paenibacillus</taxon>
    </lineage>
</organism>
<name>A0A2Z2KAT8_9BACL</name>
<dbReference type="RefSeq" id="WP_087913956.1">
    <property type="nucleotide sequence ID" value="NZ_CP021780.1"/>
</dbReference>
<evidence type="ECO:0000313" key="2">
    <source>
        <dbReference type="Proteomes" id="UP000249890"/>
    </source>
</evidence>
<dbReference type="EMBL" id="CP021780">
    <property type="protein sequence ID" value="ASA19933.1"/>
    <property type="molecule type" value="Genomic_DNA"/>
</dbReference>
<accession>A0A2Z2KAT8</accession>
<dbReference type="OrthoDB" id="2636445at2"/>
<proteinExistence type="predicted"/>
<sequence length="74" mass="8135">MRVDLGSGKRKHRDCVGIDRISYAGTDMVHDFNEPIPLADNSVEFVMAAHSLQYVSDRRKGVAVEGGKFTAGVR</sequence>